<organism evidence="1 2">
    <name type="scientific">Cucumis sativus</name>
    <name type="common">Cucumber</name>
    <dbReference type="NCBI Taxonomy" id="3659"/>
    <lineage>
        <taxon>Eukaryota</taxon>
        <taxon>Viridiplantae</taxon>
        <taxon>Streptophyta</taxon>
        <taxon>Embryophyta</taxon>
        <taxon>Tracheophyta</taxon>
        <taxon>Spermatophyta</taxon>
        <taxon>Magnoliopsida</taxon>
        <taxon>eudicotyledons</taxon>
        <taxon>Gunneridae</taxon>
        <taxon>Pentapetalae</taxon>
        <taxon>rosids</taxon>
        <taxon>fabids</taxon>
        <taxon>Cucurbitales</taxon>
        <taxon>Cucurbitaceae</taxon>
        <taxon>Benincaseae</taxon>
        <taxon>Cucumis</taxon>
    </lineage>
</organism>
<gene>
    <name evidence="1" type="ORF">Csa_7G452110</name>
</gene>
<evidence type="ECO:0000313" key="1">
    <source>
        <dbReference type="EMBL" id="KGN45556.1"/>
    </source>
</evidence>
<reference evidence="1 2" key="4">
    <citation type="journal article" date="2011" name="BMC Genomics">
        <title>RNA-Seq improves annotation of protein-coding genes in the cucumber genome.</title>
        <authorList>
            <person name="Li Z."/>
            <person name="Zhang Z."/>
            <person name="Yan P."/>
            <person name="Huang S."/>
            <person name="Fei Z."/>
            <person name="Lin K."/>
        </authorList>
    </citation>
    <scope>NUCLEOTIDE SEQUENCE [LARGE SCALE GENOMIC DNA]</scope>
    <source>
        <strain evidence="2">cv. 9930</strain>
    </source>
</reference>
<sequence>MLVVGSLYVEFSASTRARPTRKDLVVAFIIMPWEFLSDLLQIRIQVSYLGLLGLPRLGHLLEYKQLDRENFSPIIGIMLSLATLLFRLYKPFILCPTFPLAVLELI</sequence>
<dbReference type="Proteomes" id="UP000029981">
    <property type="component" value="Chromosome 7"/>
</dbReference>
<dbReference type="Gramene" id="KGN45556">
    <property type="protein sequence ID" value="KGN45556"/>
    <property type="gene ID" value="Csa_7G452110"/>
</dbReference>
<protein>
    <submittedName>
        <fullName evidence="1">Uncharacterized protein</fullName>
    </submittedName>
</protein>
<reference evidence="1 2" key="2">
    <citation type="journal article" date="2009" name="PLoS ONE">
        <title>An integrated genetic and cytogenetic map of the cucumber genome.</title>
        <authorList>
            <person name="Ren Y."/>
            <person name="Zhang Z."/>
            <person name="Liu J."/>
            <person name="Staub J.E."/>
            <person name="Han Y."/>
            <person name="Cheng Z."/>
            <person name="Li X."/>
            <person name="Lu J."/>
            <person name="Miao H."/>
            <person name="Kang H."/>
            <person name="Xie B."/>
            <person name="Gu X."/>
            <person name="Wang X."/>
            <person name="Du Y."/>
            <person name="Jin W."/>
            <person name="Huang S."/>
        </authorList>
    </citation>
    <scope>NUCLEOTIDE SEQUENCE [LARGE SCALE GENOMIC DNA]</scope>
    <source>
        <strain evidence="2">cv. 9930</strain>
    </source>
</reference>
<dbReference type="AlphaFoldDB" id="A0A0A0KCS0"/>
<accession>A0A0A0KCS0</accession>
<reference evidence="1 2" key="3">
    <citation type="journal article" date="2010" name="BMC Genomics">
        <title>Transcriptome sequencing and comparative analysis of cucumber flowers with different sex types.</title>
        <authorList>
            <person name="Guo S."/>
            <person name="Zheng Y."/>
            <person name="Joung J.G."/>
            <person name="Liu S."/>
            <person name="Zhang Z."/>
            <person name="Crasta O.R."/>
            <person name="Sobral B.W."/>
            <person name="Xu Y."/>
            <person name="Huang S."/>
            <person name="Fei Z."/>
        </authorList>
    </citation>
    <scope>NUCLEOTIDE SEQUENCE [LARGE SCALE GENOMIC DNA]</scope>
    <source>
        <strain evidence="2">cv. 9930</strain>
    </source>
</reference>
<proteinExistence type="predicted"/>
<dbReference type="EMBL" id="CM002928">
    <property type="protein sequence ID" value="KGN45556.1"/>
    <property type="molecule type" value="Genomic_DNA"/>
</dbReference>
<keyword evidence="2" id="KW-1185">Reference proteome</keyword>
<reference evidence="1 2" key="1">
    <citation type="journal article" date="2009" name="Nat. Genet.">
        <title>The genome of the cucumber, Cucumis sativus L.</title>
        <authorList>
            <person name="Huang S."/>
            <person name="Li R."/>
            <person name="Zhang Z."/>
            <person name="Li L."/>
            <person name="Gu X."/>
            <person name="Fan W."/>
            <person name="Lucas W.J."/>
            <person name="Wang X."/>
            <person name="Xie B."/>
            <person name="Ni P."/>
            <person name="Ren Y."/>
            <person name="Zhu H."/>
            <person name="Li J."/>
            <person name="Lin K."/>
            <person name="Jin W."/>
            <person name="Fei Z."/>
            <person name="Li G."/>
            <person name="Staub J."/>
            <person name="Kilian A."/>
            <person name="van der Vossen E.A."/>
            <person name="Wu Y."/>
            <person name="Guo J."/>
            <person name="He J."/>
            <person name="Jia Z."/>
            <person name="Ren Y."/>
            <person name="Tian G."/>
            <person name="Lu Y."/>
            <person name="Ruan J."/>
            <person name="Qian W."/>
            <person name="Wang M."/>
            <person name="Huang Q."/>
            <person name="Li B."/>
            <person name="Xuan Z."/>
            <person name="Cao J."/>
            <person name="Asan"/>
            <person name="Wu Z."/>
            <person name="Zhang J."/>
            <person name="Cai Q."/>
            <person name="Bai Y."/>
            <person name="Zhao B."/>
            <person name="Han Y."/>
            <person name="Li Y."/>
            <person name="Li X."/>
            <person name="Wang S."/>
            <person name="Shi Q."/>
            <person name="Liu S."/>
            <person name="Cho W.K."/>
            <person name="Kim J.Y."/>
            <person name="Xu Y."/>
            <person name="Heller-Uszynska K."/>
            <person name="Miao H."/>
            <person name="Cheng Z."/>
            <person name="Zhang S."/>
            <person name="Wu J."/>
            <person name="Yang Y."/>
            <person name="Kang H."/>
            <person name="Li M."/>
            <person name="Liang H."/>
            <person name="Ren X."/>
            <person name="Shi Z."/>
            <person name="Wen M."/>
            <person name="Jian M."/>
            <person name="Yang H."/>
            <person name="Zhang G."/>
            <person name="Yang Z."/>
            <person name="Chen R."/>
            <person name="Liu S."/>
            <person name="Li J."/>
            <person name="Ma L."/>
            <person name="Liu H."/>
            <person name="Zhou Y."/>
            <person name="Zhao J."/>
            <person name="Fang X."/>
            <person name="Li G."/>
            <person name="Fang L."/>
            <person name="Li Y."/>
            <person name="Liu D."/>
            <person name="Zheng H."/>
            <person name="Zhang Y."/>
            <person name="Qin N."/>
            <person name="Li Z."/>
            <person name="Yang G."/>
            <person name="Yang S."/>
            <person name="Bolund L."/>
            <person name="Kristiansen K."/>
            <person name="Zheng H."/>
            <person name="Li S."/>
            <person name="Zhang X."/>
            <person name="Yang H."/>
            <person name="Wang J."/>
            <person name="Sun R."/>
            <person name="Zhang B."/>
            <person name="Jiang S."/>
            <person name="Wang J."/>
            <person name="Du Y."/>
            <person name="Li S."/>
        </authorList>
    </citation>
    <scope>NUCLEOTIDE SEQUENCE [LARGE SCALE GENOMIC DNA]</scope>
    <source>
        <strain evidence="2">cv. 9930</strain>
    </source>
</reference>
<name>A0A0A0KCS0_CUCSA</name>
<evidence type="ECO:0000313" key="2">
    <source>
        <dbReference type="Proteomes" id="UP000029981"/>
    </source>
</evidence>